<accession>A0A1G7GZ49</accession>
<dbReference type="SUPFAM" id="SSF51735">
    <property type="entry name" value="NAD(P)-binding Rossmann-fold domains"/>
    <property type="match status" value="1"/>
</dbReference>
<dbReference type="AlphaFoldDB" id="A0A1G7GZ49"/>
<evidence type="ECO:0000256" key="1">
    <source>
        <dbReference type="ARBA" id="ARBA00006484"/>
    </source>
</evidence>
<protein>
    <submittedName>
        <fullName evidence="4">Short-chain dehydrogenase</fullName>
    </submittedName>
</protein>
<dbReference type="PRINTS" id="PR00081">
    <property type="entry name" value="GDHRDH"/>
</dbReference>
<evidence type="ECO:0000256" key="2">
    <source>
        <dbReference type="ARBA" id="ARBA00023002"/>
    </source>
</evidence>
<proteinExistence type="inferred from homology"/>
<dbReference type="InterPro" id="IPR002347">
    <property type="entry name" value="SDR_fam"/>
</dbReference>
<dbReference type="Pfam" id="PF00106">
    <property type="entry name" value="adh_short"/>
    <property type="match status" value="1"/>
</dbReference>
<evidence type="ECO:0000313" key="4">
    <source>
        <dbReference type="EMBL" id="SDE93436.1"/>
    </source>
</evidence>
<dbReference type="GO" id="GO:0016020">
    <property type="term" value="C:membrane"/>
    <property type="evidence" value="ECO:0007669"/>
    <property type="project" value="TreeGrafter"/>
</dbReference>
<keyword evidence="2" id="KW-0560">Oxidoreductase</keyword>
<dbReference type="SMART" id="SM00822">
    <property type="entry name" value="PKS_KR"/>
    <property type="match status" value="1"/>
</dbReference>
<dbReference type="PANTHER" id="PTHR44196">
    <property type="entry name" value="DEHYDROGENASE/REDUCTASE SDR FAMILY MEMBER 7B"/>
    <property type="match status" value="1"/>
</dbReference>
<dbReference type="InterPro" id="IPR057326">
    <property type="entry name" value="KR_dom"/>
</dbReference>
<evidence type="ECO:0000313" key="5">
    <source>
        <dbReference type="Proteomes" id="UP000182284"/>
    </source>
</evidence>
<gene>
    <name evidence="4" type="ORF">SAMN04488117_101782</name>
</gene>
<evidence type="ECO:0000259" key="3">
    <source>
        <dbReference type="SMART" id="SM00822"/>
    </source>
</evidence>
<dbReference type="EMBL" id="FNBL01000001">
    <property type="protein sequence ID" value="SDE93436.1"/>
    <property type="molecule type" value="Genomic_DNA"/>
</dbReference>
<dbReference type="Gene3D" id="3.40.50.720">
    <property type="entry name" value="NAD(P)-binding Rossmann-like Domain"/>
    <property type="match status" value="1"/>
</dbReference>
<dbReference type="RefSeq" id="WP_074641185.1">
    <property type="nucleotide sequence ID" value="NZ_FNBL01000001.1"/>
</dbReference>
<dbReference type="GO" id="GO:0016491">
    <property type="term" value="F:oxidoreductase activity"/>
    <property type="evidence" value="ECO:0007669"/>
    <property type="project" value="UniProtKB-KW"/>
</dbReference>
<comment type="similarity">
    <text evidence="1">Belongs to the short-chain dehydrogenases/reductases (SDR) family.</text>
</comment>
<reference evidence="4 5" key="1">
    <citation type="submission" date="2016-10" db="EMBL/GenBank/DDBJ databases">
        <authorList>
            <person name="de Groot N.N."/>
        </authorList>
    </citation>
    <scope>NUCLEOTIDE SEQUENCE [LARGE SCALE GENOMIC DNA]</scope>
    <source>
        <strain evidence="4 5">DSM 27375</strain>
    </source>
</reference>
<feature type="domain" description="Ketoreductase" evidence="3">
    <location>
        <begin position="6"/>
        <end position="182"/>
    </location>
</feature>
<organism evidence="4 5">
    <name type="scientific">Celeribacter baekdonensis</name>
    <dbReference type="NCBI Taxonomy" id="875171"/>
    <lineage>
        <taxon>Bacteria</taxon>
        <taxon>Pseudomonadati</taxon>
        <taxon>Pseudomonadota</taxon>
        <taxon>Alphaproteobacteria</taxon>
        <taxon>Rhodobacterales</taxon>
        <taxon>Roseobacteraceae</taxon>
        <taxon>Celeribacter</taxon>
    </lineage>
</organism>
<dbReference type="PANTHER" id="PTHR44196:SF1">
    <property type="entry name" value="DEHYDROGENASE_REDUCTASE SDR FAMILY MEMBER 7B"/>
    <property type="match status" value="1"/>
</dbReference>
<sequence>MTYQGKTYWIIGGSEGLGRALAEALDAKGARLILSARSEDRLKEVAATLKNARAVVMDVTDGASVAQAYTAAGAVDGMIYVAGTYEPMTAQQWQAKSVATMFAVNLMGAVFVLNHIVPEFTKRDAGHIVLIGSLSGHRGLPGAIGYGASKAGLMHLAQTLYADLHKSGVRVQCANPGFIRTRLTDKNDFDMPMLMEPKEAAAHVMRAMDSGRFETNFPRPFSWLFSLSHFIPRRIFLKITGA</sequence>
<dbReference type="InterPro" id="IPR036291">
    <property type="entry name" value="NAD(P)-bd_dom_sf"/>
</dbReference>
<dbReference type="Proteomes" id="UP000182284">
    <property type="component" value="Unassembled WGS sequence"/>
</dbReference>
<dbReference type="OrthoDB" id="335726at2"/>
<name>A0A1G7GZ49_9RHOB</name>